<dbReference type="EMBL" id="JBBPCC010000018">
    <property type="protein sequence ID" value="MEK8130976.1"/>
    <property type="molecule type" value="Genomic_DNA"/>
</dbReference>
<dbReference type="InterPro" id="IPR002930">
    <property type="entry name" value="GCV_H"/>
</dbReference>
<comment type="function">
    <text evidence="3">The glycine cleavage system catalyzes the degradation of glycine. The H protein shuttles the methylamine group of glycine from the P protein to the T protein.</text>
</comment>
<dbReference type="InterPro" id="IPR033753">
    <property type="entry name" value="GCV_H/Fam206"/>
</dbReference>
<comment type="function">
    <text evidence="3">Is also involved in protein lipoylation via its role as an octanoyl/lipoyl carrier protein intermediate.</text>
</comment>
<comment type="cofactor">
    <cofactor evidence="3">
        <name>(R)-lipoate</name>
        <dbReference type="ChEBI" id="CHEBI:83088"/>
    </cofactor>
    <text evidence="3">Binds 1 lipoyl cofactor covalently.</text>
</comment>
<protein>
    <recommendedName>
        <fullName evidence="3">Glycine cleavage system H protein</fullName>
    </recommendedName>
    <alternativeName>
        <fullName evidence="3">Octanoyl/lipoyl carrier protein</fullName>
    </alternativeName>
</protein>
<sequence>MEIVKEYQYSENHIWVRVDGNRATIGLTDFAQEEFGVIVFIELPAVGDKLTAGEPLGSMESVKTVTELYAPLSGQVLDFNRELGKNPGLINMSPYQQGWIVTVEIADASELDSLWDAAKYEQTYAHE</sequence>
<proteinExistence type="inferred from homology"/>
<gene>
    <name evidence="3 5" type="primary">gcvH</name>
    <name evidence="5" type="ORF">WMW72_24020</name>
</gene>
<evidence type="ECO:0000313" key="6">
    <source>
        <dbReference type="Proteomes" id="UP001469365"/>
    </source>
</evidence>
<comment type="caution">
    <text evidence="5">The sequence shown here is derived from an EMBL/GenBank/DDBJ whole genome shotgun (WGS) entry which is preliminary data.</text>
</comment>
<evidence type="ECO:0000256" key="1">
    <source>
        <dbReference type="ARBA" id="ARBA00009249"/>
    </source>
</evidence>
<dbReference type="NCBIfam" id="TIGR00527">
    <property type="entry name" value="gcvH"/>
    <property type="match status" value="1"/>
</dbReference>
<dbReference type="PANTHER" id="PTHR11715:SF3">
    <property type="entry name" value="GLYCINE CLEAVAGE SYSTEM H PROTEIN-RELATED"/>
    <property type="match status" value="1"/>
</dbReference>
<keyword evidence="6" id="KW-1185">Reference proteome</keyword>
<dbReference type="RefSeq" id="WP_341418117.1">
    <property type="nucleotide sequence ID" value="NZ_JBBPCC010000018.1"/>
</dbReference>
<dbReference type="InterPro" id="IPR000089">
    <property type="entry name" value="Biotin_lipoyl"/>
</dbReference>
<dbReference type="InterPro" id="IPR003016">
    <property type="entry name" value="2-oxoA_DH_lipoyl-BS"/>
</dbReference>
<feature type="modified residue" description="N6-lipoyllysine" evidence="3">
    <location>
        <position position="63"/>
    </location>
</feature>
<evidence type="ECO:0000256" key="3">
    <source>
        <dbReference type="HAMAP-Rule" id="MF_00272"/>
    </source>
</evidence>
<dbReference type="PANTHER" id="PTHR11715">
    <property type="entry name" value="GLYCINE CLEAVAGE SYSTEM H PROTEIN"/>
    <property type="match status" value="1"/>
</dbReference>
<name>A0ABU9DQ46_9BACL</name>
<comment type="subunit">
    <text evidence="3">The glycine cleavage system is composed of four proteins: P, T, L and H.</text>
</comment>
<organism evidence="5 6">
    <name type="scientific">Paenibacillus filicis</name>
    <dbReference type="NCBI Taxonomy" id="669464"/>
    <lineage>
        <taxon>Bacteria</taxon>
        <taxon>Bacillati</taxon>
        <taxon>Bacillota</taxon>
        <taxon>Bacilli</taxon>
        <taxon>Bacillales</taxon>
        <taxon>Paenibacillaceae</taxon>
        <taxon>Paenibacillus</taxon>
    </lineage>
</organism>
<feature type="domain" description="Lipoyl-binding" evidence="4">
    <location>
        <begin position="22"/>
        <end position="104"/>
    </location>
</feature>
<dbReference type="NCBIfam" id="NF002270">
    <property type="entry name" value="PRK01202.1"/>
    <property type="match status" value="1"/>
</dbReference>
<evidence type="ECO:0000259" key="4">
    <source>
        <dbReference type="PROSITE" id="PS50968"/>
    </source>
</evidence>
<dbReference type="Proteomes" id="UP001469365">
    <property type="component" value="Unassembled WGS sequence"/>
</dbReference>
<dbReference type="HAMAP" id="MF_00272">
    <property type="entry name" value="GcvH"/>
    <property type="match status" value="1"/>
</dbReference>
<dbReference type="CDD" id="cd06848">
    <property type="entry name" value="GCS_H"/>
    <property type="match status" value="1"/>
</dbReference>
<dbReference type="Pfam" id="PF01597">
    <property type="entry name" value="GCV_H"/>
    <property type="match status" value="1"/>
</dbReference>
<evidence type="ECO:0000313" key="5">
    <source>
        <dbReference type="EMBL" id="MEK8130976.1"/>
    </source>
</evidence>
<keyword evidence="2 3" id="KW-0450">Lipoyl</keyword>
<evidence type="ECO:0000256" key="2">
    <source>
        <dbReference type="ARBA" id="ARBA00022823"/>
    </source>
</evidence>
<reference evidence="5 6" key="1">
    <citation type="submission" date="2024-04" db="EMBL/GenBank/DDBJ databases">
        <title>draft genome sequnece of Paenibacillus filicis.</title>
        <authorList>
            <person name="Kim D.-U."/>
        </authorList>
    </citation>
    <scope>NUCLEOTIDE SEQUENCE [LARGE SCALE GENOMIC DNA]</scope>
    <source>
        <strain evidence="5 6">KACC14197</strain>
    </source>
</reference>
<comment type="similarity">
    <text evidence="1 3">Belongs to the GcvH family.</text>
</comment>
<dbReference type="InterPro" id="IPR011053">
    <property type="entry name" value="Single_hybrid_motif"/>
</dbReference>
<dbReference type="Gene3D" id="2.40.50.100">
    <property type="match status" value="1"/>
</dbReference>
<dbReference type="PROSITE" id="PS00189">
    <property type="entry name" value="LIPOYL"/>
    <property type="match status" value="1"/>
</dbReference>
<accession>A0ABU9DQ46</accession>
<dbReference type="PROSITE" id="PS50968">
    <property type="entry name" value="BIOTINYL_LIPOYL"/>
    <property type="match status" value="1"/>
</dbReference>
<dbReference type="SUPFAM" id="SSF51230">
    <property type="entry name" value="Single hybrid motif"/>
    <property type="match status" value="1"/>
</dbReference>
<dbReference type="InterPro" id="IPR017453">
    <property type="entry name" value="GCV_H_sub"/>
</dbReference>